<evidence type="ECO:0000256" key="2">
    <source>
        <dbReference type="SAM" id="MobiDB-lite"/>
    </source>
</evidence>
<feature type="region of interest" description="Disordered" evidence="2">
    <location>
        <begin position="704"/>
        <end position="729"/>
    </location>
</feature>
<dbReference type="InterPro" id="IPR036779">
    <property type="entry name" value="LysM_dom_sf"/>
</dbReference>
<feature type="compositionally biased region" description="Polar residues" evidence="2">
    <location>
        <begin position="136"/>
        <end position="168"/>
    </location>
</feature>
<dbReference type="Pfam" id="PF25800">
    <property type="entry name" value="FimV_N"/>
    <property type="match status" value="1"/>
</dbReference>
<feature type="domain" description="LysM" evidence="5">
    <location>
        <begin position="185"/>
        <end position="241"/>
    </location>
</feature>
<dbReference type="OrthoDB" id="5298707at2"/>
<gene>
    <name evidence="6" type="ORF">A9404_02985</name>
</gene>
<feature type="compositionally biased region" description="Polar residues" evidence="2">
    <location>
        <begin position="318"/>
        <end position="335"/>
    </location>
</feature>
<keyword evidence="4" id="KW-0732">Signal</keyword>
<dbReference type="SMART" id="SM00257">
    <property type="entry name" value="LysM"/>
    <property type="match status" value="1"/>
</dbReference>
<name>A0A191ZF26_9GAMM</name>
<evidence type="ECO:0000313" key="6">
    <source>
        <dbReference type="EMBL" id="ANJ66481.1"/>
    </source>
</evidence>
<feature type="coiled-coil region" evidence="1">
    <location>
        <begin position="347"/>
        <end position="402"/>
    </location>
</feature>
<dbReference type="CDD" id="cd00118">
    <property type="entry name" value="LysM"/>
    <property type="match status" value="1"/>
</dbReference>
<reference evidence="6 7" key="1">
    <citation type="submission" date="2016-06" db="EMBL/GenBank/DDBJ databases">
        <title>Insight into the functional genes involving in sulfur oxidation in Pearl River water.</title>
        <authorList>
            <person name="Luo J."/>
            <person name="Tan X."/>
            <person name="Lin W."/>
        </authorList>
    </citation>
    <scope>NUCLEOTIDE SEQUENCE [LARGE SCALE GENOMIC DNA]</scope>
    <source>
        <strain evidence="6 7">LS2</strain>
    </source>
</reference>
<dbReference type="KEGG" id="haz:A9404_02985"/>
<keyword evidence="3" id="KW-0472">Membrane</keyword>
<evidence type="ECO:0000256" key="4">
    <source>
        <dbReference type="SAM" id="SignalP"/>
    </source>
</evidence>
<dbReference type="InterPro" id="IPR018392">
    <property type="entry name" value="LysM"/>
</dbReference>
<keyword evidence="3" id="KW-0812">Transmembrane</keyword>
<dbReference type="Gene3D" id="3.10.350.10">
    <property type="entry name" value="LysM domain"/>
    <property type="match status" value="1"/>
</dbReference>
<feature type="compositionally biased region" description="Polar residues" evidence="2">
    <location>
        <begin position="255"/>
        <end position="308"/>
    </location>
</feature>
<evidence type="ECO:0000256" key="1">
    <source>
        <dbReference type="SAM" id="Coils"/>
    </source>
</evidence>
<dbReference type="STRING" id="1860122.A9404_02985"/>
<feature type="region of interest" description="Disordered" evidence="2">
    <location>
        <begin position="134"/>
        <end position="168"/>
    </location>
</feature>
<feature type="transmembrane region" description="Helical" evidence="3">
    <location>
        <begin position="407"/>
        <end position="428"/>
    </location>
</feature>
<feature type="region of interest" description="Disordered" evidence="2">
    <location>
        <begin position="650"/>
        <end position="674"/>
    </location>
</feature>
<feature type="signal peptide" evidence="4">
    <location>
        <begin position="1"/>
        <end position="21"/>
    </location>
</feature>
<keyword evidence="1" id="KW-0175">Coiled coil</keyword>
<keyword evidence="3" id="KW-1133">Transmembrane helix</keyword>
<sequence length="775" mass="83622">MRKLSWIIAGILCTTPAVLLAAELGAPKLESHLTEKLKVTIPITGLNGTPLDEIKVRLAPESYYQQAGISMDPLAGNLMFQVKSGAKGPYLLVSSKRSISDPILSMLLEVQTSHGTFIKEYDLLLNPPVHGDSHRTLSTQYPQISPQSPAAQSTATPISATTNASTQKTPVWHTVADVPDIKLDGEYKVKRGDTLYDIAKKSADGTQVPVRPLMQAIINANPQAFVDGNGNTLMAGATLKVPMSKTVKTAAPEKTASTAENQPKLQLLSPGNDNTGMPSVPQPQSTNTSESTPTSAQPTETAGTTANQPPAKLPAIDSSDTTNSESATASSMAQQTNEAIASIDAKSEAMSHQIELLNSQLKQVQDQIVVRNQSIDQLQKKIHESQSQTQSLQKQLEEQKNSFWIQWGPYLAGGSGLLLIALLLLLFLGRGRKIDHERVEPITTKREEELSPLPTANYSTLTADNEKSLDDKDQAAPVVATAAAAGLAATSSMTSIPPFNAQTLIEESRLLVSYNLHAQAIDMLQDAISDHPEELSLYQELARIHAESKNETALNDVLTEIDHRFGEDHRPDLSDLQEQMAMQSAPIPIFESTNDSMDFPGTETTTSSYDQPLDLDSGVQEPLDIERNEPEADTTSSDDANVLEFSLDDSYPAAPAKETGIQSLNFDEEPKSGDLDLDMVEAPVMPSSTDETSLELHEPEATDIDLAPDTGWPSEGSAPEQAVSNEQNDTRLGLVEAFLGVGDLESYKMIAEEIEGEGDPKVIAALREIEKAHGI</sequence>
<dbReference type="RefSeq" id="WP_066098532.1">
    <property type="nucleotide sequence ID" value="NZ_CP016027.1"/>
</dbReference>
<dbReference type="PROSITE" id="PS51782">
    <property type="entry name" value="LYSM"/>
    <property type="match status" value="1"/>
</dbReference>
<dbReference type="NCBIfam" id="TIGR03505">
    <property type="entry name" value="FimV_core"/>
    <property type="match status" value="1"/>
</dbReference>
<dbReference type="Proteomes" id="UP000078596">
    <property type="component" value="Chromosome"/>
</dbReference>
<keyword evidence="7" id="KW-1185">Reference proteome</keyword>
<accession>A0A191ZF26</accession>
<evidence type="ECO:0000259" key="5">
    <source>
        <dbReference type="PROSITE" id="PS51782"/>
    </source>
</evidence>
<evidence type="ECO:0000256" key="3">
    <source>
        <dbReference type="SAM" id="Phobius"/>
    </source>
</evidence>
<dbReference type="InterPro" id="IPR020012">
    <property type="entry name" value="LysM_FimV"/>
</dbReference>
<feature type="chain" id="PRO_5008250332" description="LysM domain-containing protein" evidence="4">
    <location>
        <begin position="22"/>
        <end position="775"/>
    </location>
</feature>
<dbReference type="EMBL" id="CP016027">
    <property type="protein sequence ID" value="ANJ66481.1"/>
    <property type="molecule type" value="Genomic_DNA"/>
</dbReference>
<organism evidence="6 7">
    <name type="scientific">Halothiobacillus diazotrophicus</name>
    <dbReference type="NCBI Taxonomy" id="1860122"/>
    <lineage>
        <taxon>Bacteria</taxon>
        <taxon>Pseudomonadati</taxon>
        <taxon>Pseudomonadota</taxon>
        <taxon>Gammaproteobacteria</taxon>
        <taxon>Chromatiales</taxon>
        <taxon>Halothiobacillaceae</taxon>
        <taxon>Halothiobacillus</taxon>
    </lineage>
</organism>
<dbReference type="InterPro" id="IPR057840">
    <property type="entry name" value="FimV_N"/>
</dbReference>
<dbReference type="SUPFAM" id="SSF48452">
    <property type="entry name" value="TPR-like"/>
    <property type="match status" value="1"/>
</dbReference>
<dbReference type="Pfam" id="PF01476">
    <property type="entry name" value="LysM"/>
    <property type="match status" value="1"/>
</dbReference>
<dbReference type="InterPro" id="IPR011990">
    <property type="entry name" value="TPR-like_helical_dom_sf"/>
</dbReference>
<feature type="region of interest" description="Disordered" evidence="2">
    <location>
        <begin position="590"/>
        <end position="617"/>
    </location>
</feature>
<feature type="compositionally biased region" description="Polar residues" evidence="2">
    <location>
        <begin position="591"/>
        <end position="610"/>
    </location>
</feature>
<proteinExistence type="predicted"/>
<protein>
    <recommendedName>
        <fullName evidence="5">LysM domain-containing protein</fullName>
    </recommendedName>
</protein>
<feature type="region of interest" description="Disordered" evidence="2">
    <location>
        <begin position="246"/>
        <end position="335"/>
    </location>
</feature>
<evidence type="ECO:0000313" key="7">
    <source>
        <dbReference type="Proteomes" id="UP000078596"/>
    </source>
</evidence>
<dbReference type="AlphaFoldDB" id="A0A191ZF26"/>